<sequence length="182" mass="21510">MDAIEMNSLRKNIDLKLKNYGLSLFDELDNKSQERLIQIEEFIIKNREEVENYILQAKKLKLSISSVADSQDTKFTRKTVYNDAILKKFLEKSIEDEPDYFNEMKLKKLTEKLGALKEQYDKVINNILDVKILDLTIKEYKKEINRLCDINQGLNSVLSEKERTIQYLKSNNKHVLDNINFR</sequence>
<proteinExistence type="predicted"/>
<protein>
    <submittedName>
        <fullName evidence="1">Uncharacterized protein</fullName>
    </submittedName>
</protein>
<name>A0A162R4R4_9CLOT</name>
<dbReference type="Proteomes" id="UP000076603">
    <property type="component" value="Unassembled WGS sequence"/>
</dbReference>
<keyword evidence="2" id="KW-1185">Reference proteome</keyword>
<reference evidence="1 2" key="1">
    <citation type="submission" date="2016-04" db="EMBL/GenBank/DDBJ databases">
        <title>Genome sequence of Clostridium magnum DSM 2767.</title>
        <authorList>
            <person name="Poehlein A."/>
            <person name="Uhlig R."/>
            <person name="Fischer R."/>
            <person name="Bahl H."/>
            <person name="Daniel R."/>
        </authorList>
    </citation>
    <scope>NUCLEOTIDE SEQUENCE [LARGE SCALE GENOMIC DNA]</scope>
    <source>
        <strain evidence="1 2">DSM 2767</strain>
    </source>
</reference>
<gene>
    <name evidence="1" type="ORF">CLMAG_53240</name>
</gene>
<dbReference type="PATRIC" id="fig|1121326.3.peg.5386"/>
<evidence type="ECO:0000313" key="1">
    <source>
        <dbReference type="EMBL" id="KZL89420.1"/>
    </source>
</evidence>
<organism evidence="1 2">
    <name type="scientific">Clostridium magnum DSM 2767</name>
    <dbReference type="NCBI Taxonomy" id="1121326"/>
    <lineage>
        <taxon>Bacteria</taxon>
        <taxon>Bacillati</taxon>
        <taxon>Bacillota</taxon>
        <taxon>Clostridia</taxon>
        <taxon>Eubacteriales</taxon>
        <taxon>Clostridiaceae</taxon>
        <taxon>Clostridium</taxon>
    </lineage>
</organism>
<evidence type="ECO:0000313" key="2">
    <source>
        <dbReference type="Proteomes" id="UP000076603"/>
    </source>
</evidence>
<dbReference type="STRING" id="1121326.CLMAG_53240"/>
<dbReference type="RefSeq" id="WP_066629359.1">
    <property type="nucleotide sequence ID" value="NZ_FQXL01000018.1"/>
</dbReference>
<dbReference type="AlphaFoldDB" id="A0A162R4R4"/>
<accession>A0A162R4R4</accession>
<comment type="caution">
    <text evidence="1">The sequence shown here is derived from an EMBL/GenBank/DDBJ whole genome shotgun (WGS) entry which is preliminary data.</text>
</comment>
<dbReference type="EMBL" id="LWAE01000009">
    <property type="protein sequence ID" value="KZL89420.1"/>
    <property type="molecule type" value="Genomic_DNA"/>
</dbReference>